<dbReference type="InterPro" id="IPR032609">
    <property type="entry name" value="DUF4893"/>
</dbReference>
<protein>
    <submittedName>
        <fullName evidence="2">DUF4893 domain-containing protein</fullName>
    </submittedName>
</protein>
<dbReference type="Pfam" id="PF16233">
    <property type="entry name" value="DUF4893"/>
    <property type="match status" value="1"/>
</dbReference>
<evidence type="ECO:0000313" key="2">
    <source>
        <dbReference type="EMBL" id="TXC64600.1"/>
    </source>
</evidence>
<reference evidence="2 3" key="1">
    <citation type="journal article" date="2015" name="J. Microbiol.">
        <title>Sphingosinicella ginsenosidimutans sp. nov., with ginsenoside converting activity.</title>
        <authorList>
            <person name="Kim J.K."/>
            <person name="Kang M.S."/>
            <person name="Park S.C."/>
            <person name="Kim K.M."/>
            <person name="Choi K."/>
            <person name="Yoon M.H."/>
            <person name="Im W.T."/>
        </authorList>
    </citation>
    <scope>NUCLEOTIDE SEQUENCE [LARGE SCALE GENOMIC DNA]</scope>
    <source>
        <strain evidence="2 3">BS-11</strain>
    </source>
</reference>
<evidence type="ECO:0000256" key="1">
    <source>
        <dbReference type="SAM" id="MobiDB-lite"/>
    </source>
</evidence>
<evidence type="ECO:0000313" key="3">
    <source>
        <dbReference type="Proteomes" id="UP000321249"/>
    </source>
</evidence>
<gene>
    <name evidence="2" type="ORF">FRZ32_13635</name>
</gene>
<comment type="caution">
    <text evidence="2">The sequence shown here is derived from an EMBL/GenBank/DDBJ whole genome shotgun (WGS) entry which is preliminary data.</text>
</comment>
<proteinExistence type="predicted"/>
<dbReference type="AlphaFoldDB" id="A0A5C6TWT2"/>
<dbReference type="Proteomes" id="UP000321249">
    <property type="component" value="Unassembled WGS sequence"/>
</dbReference>
<sequence length="283" mass="30285">MSNSNVSQRCASAPCCGSCCPVLRDGRRGSSRSTGIASHANSRSRSIPRCSKGCLRSRTARGEKVRGRRRLAFLLSVCGLASCQTHPAPGPAAPAETLPSPGQPVWRDAIRDSDLDRLARLDAAWREGLGMARAAGFARRVAGEGVLLDPAAAQPRAAPAPGPYRCRLIRLGAGPRGRAFTAYPSYFCHVSVDGDELALTKQTGAERPGGYLWSDGDRRMIFLGATAIGDEASPPAYGEDDSRDLVGIVERVAPMRYRLVLPWTRSGAKLDVIELIPYVPLTD</sequence>
<name>A0A5C6TWT2_9SPHN</name>
<organism evidence="2 3">
    <name type="scientific">Allosphingosinicella ginsenosidimutans</name>
    <dbReference type="NCBI Taxonomy" id="1176539"/>
    <lineage>
        <taxon>Bacteria</taxon>
        <taxon>Pseudomonadati</taxon>
        <taxon>Pseudomonadota</taxon>
        <taxon>Alphaproteobacteria</taxon>
        <taxon>Sphingomonadales</taxon>
        <taxon>Sphingomonadaceae</taxon>
        <taxon>Allosphingosinicella</taxon>
    </lineage>
</organism>
<feature type="region of interest" description="Disordered" evidence="1">
    <location>
        <begin position="27"/>
        <end position="48"/>
    </location>
</feature>
<keyword evidence="3" id="KW-1185">Reference proteome</keyword>
<dbReference type="EMBL" id="VOQQ01000001">
    <property type="protein sequence ID" value="TXC64600.1"/>
    <property type="molecule type" value="Genomic_DNA"/>
</dbReference>
<accession>A0A5C6TWT2</accession>